<sequence length="66" mass="7198">MVASTSLWNNLQQLIRKASSSEMTNELWQHDPKHASRVQGSGPVAADSNTACIRPSLESGETETNE</sequence>
<reference evidence="2" key="2">
    <citation type="journal article" date="2024" name="Plant">
        <title>Genomic evolution and insights into agronomic trait innovations of Sesamum species.</title>
        <authorList>
            <person name="Miao H."/>
            <person name="Wang L."/>
            <person name="Qu L."/>
            <person name="Liu H."/>
            <person name="Sun Y."/>
            <person name="Le M."/>
            <person name="Wang Q."/>
            <person name="Wei S."/>
            <person name="Zheng Y."/>
            <person name="Lin W."/>
            <person name="Duan Y."/>
            <person name="Cao H."/>
            <person name="Xiong S."/>
            <person name="Wang X."/>
            <person name="Wei L."/>
            <person name="Li C."/>
            <person name="Ma Q."/>
            <person name="Ju M."/>
            <person name="Zhao R."/>
            <person name="Li G."/>
            <person name="Mu C."/>
            <person name="Tian Q."/>
            <person name="Mei H."/>
            <person name="Zhang T."/>
            <person name="Gao T."/>
            <person name="Zhang H."/>
        </authorList>
    </citation>
    <scope>NUCLEOTIDE SEQUENCE</scope>
    <source>
        <strain evidence="2">G01</strain>
    </source>
</reference>
<gene>
    <name evidence="2" type="ORF">Sangu_1861400</name>
</gene>
<organism evidence="2">
    <name type="scientific">Sesamum angustifolium</name>
    <dbReference type="NCBI Taxonomy" id="2727405"/>
    <lineage>
        <taxon>Eukaryota</taxon>
        <taxon>Viridiplantae</taxon>
        <taxon>Streptophyta</taxon>
        <taxon>Embryophyta</taxon>
        <taxon>Tracheophyta</taxon>
        <taxon>Spermatophyta</taxon>
        <taxon>Magnoliopsida</taxon>
        <taxon>eudicotyledons</taxon>
        <taxon>Gunneridae</taxon>
        <taxon>Pentapetalae</taxon>
        <taxon>asterids</taxon>
        <taxon>lamiids</taxon>
        <taxon>Lamiales</taxon>
        <taxon>Pedaliaceae</taxon>
        <taxon>Sesamum</taxon>
    </lineage>
</organism>
<protein>
    <submittedName>
        <fullName evidence="2">Uncharacterized protein</fullName>
    </submittedName>
</protein>
<dbReference type="AlphaFoldDB" id="A0AAW2MA98"/>
<reference evidence="2" key="1">
    <citation type="submission" date="2020-06" db="EMBL/GenBank/DDBJ databases">
        <authorList>
            <person name="Li T."/>
            <person name="Hu X."/>
            <person name="Zhang T."/>
            <person name="Song X."/>
            <person name="Zhang H."/>
            <person name="Dai N."/>
            <person name="Sheng W."/>
            <person name="Hou X."/>
            <person name="Wei L."/>
        </authorList>
    </citation>
    <scope>NUCLEOTIDE SEQUENCE</scope>
    <source>
        <strain evidence="2">G01</strain>
        <tissue evidence="2">Leaf</tissue>
    </source>
</reference>
<feature type="region of interest" description="Disordered" evidence="1">
    <location>
        <begin position="19"/>
        <end position="66"/>
    </location>
</feature>
<dbReference type="EMBL" id="JACGWK010000011">
    <property type="protein sequence ID" value="KAL0327834.1"/>
    <property type="molecule type" value="Genomic_DNA"/>
</dbReference>
<comment type="caution">
    <text evidence="2">The sequence shown here is derived from an EMBL/GenBank/DDBJ whole genome shotgun (WGS) entry which is preliminary data.</text>
</comment>
<name>A0AAW2MA98_9LAMI</name>
<proteinExistence type="predicted"/>
<accession>A0AAW2MA98</accession>
<evidence type="ECO:0000256" key="1">
    <source>
        <dbReference type="SAM" id="MobiDB-lite"/>
    </source>
</evidence>
<evidence type="ECO:0000313" key="2">
    <source>
        <dbReference type="EMBL" id="KAL0327834.1"/>
    </source>
</evidence>